<evidence type="ECO:0000313" key="2">
    <source>
        <dbReference type="EMBL" id="MBU5677661.1"/>
    </source>
</evidence>
<keyword evidence="1" id="KW-0472">Membrane</keyword>
<dbReference type="Pfam" id="PF09560">
    <property type="entry name" value="Spore_YunB"/>
    <property type="match status" value="1"/>
</dbReference>
<dbReference type="EMBL" id="JAHLQK010000006">
    <property type="protein sequence ID" value="MBU5677661.1"/>
    <property type="molecule type" value="Genomic_DNA"/>
</dbReference>
<protein>
    <submittedName>
        <fullName evidence="2">Sporulation protein YunB</fullName>
    </submittedName>
</protein>
<keyword evidence="1" id="KW-1133">Transmembrane helix</keyword>
<reference evidence="2 3" key="1">
    <citation type="submission" date="2021-06" db="EMBL/GenBank/DDBJ databases">
        <authorList>
            <person name="Sun Q."/>
            <person name="Li D."/>
        </authorList>
    </citation>
    <scope>NUCLEOTIDE SEQUENCE [LARGE SCALE GENOMIC DNA]</scope>
    <source>
        <strain evidence="2 3">MSJ-5</strain>
    </source>
</reference>
<sequence length="228" mass="25633">MSLSIIKLGKKKYLKFKIITILILIVIILTMCFLYIDREITPTVQAIGELKAQEITTRAINESVSLVLKQDIQYQDLISVKEDDEGNITMMQANTFLMNKVASDVALTIQDHLKQIKTTSDRIPLGNALGSQLLAQYGPKIKLTVTPLGMVDVNFGTEFEQSGINQTRHRIYLVINTSVRVIVPFSSNTIHVTTYFPVAETVIVGKVPMNYINVPKDQFLDVTPIYEQ</sequence>
<keyword evidence="1" id="KW-0812">Transmembrane</keyword>
<dbReference type="NCBIfam" id="TIGR02832">
    <property type="entry name" value="spo_yunB"/>
    <property type="match status" value="1"/>
</dbReference>
<proteinExistence type="predicted"/>
<comment type="caution">
    <text evidence="2">The sequence shown here is derived from an EMBL/GenBank/DDBJ whole genome shotgun (WGS) entry which is preliminary data.</text>
</comment>
<evidence type="ECO:0000256" key="1">
    <source>
        <dbReference type="SAM" id="Phobius"/>
    </source>
</evidence>
<accession>A0ABS6G593</accession>
<organism evidence="2 3">
    <name type="scientific">Alkaliphilus flagellatus</name>
    <dbReference type="NCBI Taxonomy" id="2841507"/>
    <lineage>
        <taxon>Bacteria</taxon>
        <taxon>Bacillati</taxon>
        <taxon>Bacillota</taxon>
        <taxon>Clostridia</taxon>
        <taxon>Peptostreptococcales</taxon>
        <taxon>Natronincolaceae</taxon>
        <taxon>Alkaliphilus</taxon>
    </lineage>
</organism>
<dbReference type="PIRSF" id="PIRSF021383">
    <property type="entry name" value="YunB"/>
    <property type="match status" value="1"/>
</dbReference>
<keyword evidence="3" id="KW-1185">Reference proteome</keyword>
<dbReference type="InterPro" id="IPR014197">
    <property type="entry name" value="Sporulation_prot_YunB"/>
</dbReference>
<dbReference type="Proteomes" id="UP000779508">
    <property type="component" value="Unassembled WGS sequence"/>
</dbReference>
<feature type="transmembrane region" description="Helical" evidence="1">
    <location>
        <begin position="16"/>
        <end position="36"/>
    </location>
</feature>
<name>A0ABS6G593_9FIRM</name>
<gene>
    <name evidence="2" type="primary">yunB</name>
    <name evidence="2" type="ORF">KQI88_14665</name>
</gene>
<evidence type="ECO:0000313" key="3">
    <source>
        <dbReference type="Proteomes" id="UP000779508"/>
    </source>
</evidence>